<accession>A0A4R4NHM0</accession>
<dbReference type="CDD" id="cd00761">
    <property type="entry name" value="Glyco_tranf_GTA_type"/>
    <property type="match status" value="1"/>
</dbReference>
<evidence type="ECO:0000313" key="3">
    <source>
        <dbReference type="Proteomes" id="UP000295431"/>
    </source>
</evidence>
<protein>
    <submittedName>
        <fullName evidence="2">Glycosyltransferase family 2 protein</fullName>
    </submittedName>
</protein>
<dbReference type="InterPro" id="IPR050834">
    <property type="entry name" value="Glycosyltransf_2"/>
</dbReference>
<dbReference type="EMBL" id="SMJW01000208">
    <property type="protein sequence ID" value="TDC08818.1"/>
    <property type="molecule type" value="Genomic_DNA"/>
</dbReference>
<dbReference type="RefSeq" id="WP_131943587.1">
    <property type="nucleotide sequence ID" value="NZ_BAAAMX010000026.1"/>
</dbReference>
<dbReference type="InterPro" id="IPR001173">
    <property type="entry name" value="Glyco_trans_2-like"/>
</dbReference>
<sequence length="312" mass="33950">MTRERDGHPSVGVVIPTHNRPELMRAALDAVLAQDYPGELRVVVVFDRAEPDPSLAGVPGANGRVSVVANDRTPGLAGARNTGILALDTELVAFCDDDDQWLPEKLSAQTAALAARPDAVLASCGILVEFRGGGNARLAGAAEVTHADLVRSRMVMVHSSTYLVRRAALTGPDGIGLVDETIPAGQNEDWDFALRAARRHPIVNVDRPLVRVLWGRTSLFAGEYATKIEGLRWMLRHHPELAEDKVGAARVYAQIAFWSAGLGHRREALSWSRRAVRANWRERRVPFALAVASGLVSDERVLRTLHSRGHGI</sequence>
<dbReference type="SUPFAM" id="SSF53448">
    <property type="entry name" value="Nucleotide-diphospho-sugar transferases"/>
    <property type="match status" value="1"/>
</dbReference>
<proteinExistence type="predicted"/>
<dbReference type="PANTHER" id="PTHR43685:SF2">
    <property type="entry name" value="GLYCOSYLTRANSFERASE 2-LIKE DOMAIN-CONTAINING PROTEIN"/>
    <property type="match status" value="1"/>
</dbReference>
<feature type="domain" description="Glycosyltransferase 2-like" evidence="1">
    <location>
        <begin position="13"/>
        <end position="123"/>
    </location>
</feature>
<dbReference type="AlphaFoldDB" id="A0A4R4NHM0"/>
<dbReference type="GO" id="GO:0044010">
    <property type="term" value="P:single-species biofilm formation"/>
    <property type="evidence" value="ECO:0007669"/>
    <property type="project" value="TreeGrafter"/>
</dbReference>
<evidence type="ECO:0000259" key="1">
    <source>
        <dbReference type="Pfam" id="PF00535"/>
    </source>
</evidence>
<keyword evidence="2" id="KW-0808">Transferase</keyword>
<dbReference type="GO" id="GO:0016740">
    <property type="term" value="F:transferase activity"/>
    <property type="evidence" value="ECO:0007669"/>
    <property type="project" value="UniProtKB-KW"/>
</dbReference>
<name>A0A4R4NHM0_9ACTN</name>
<keyword evidence="3" id="KW-1185">Reference proteome</keyword>
<dbReference type="Gene3D" id="3.90.550.10">
    <property type="entry name" value="Spore Coat Polysaccharide Biosynthesis Protein SpsA, Chain A"/>
    <property type="match status" value="1"/>
</dbReference>
<dbReference type="Proteomes" id="UP000295431">
    <property type="component" value="Unassembled WGS sequence"/>
</dbReference>
<evidence type="ECO:0000313" key="2">
    <source>
        <dbReference type="EMBL" id="TDC08818.1"/>
    </source>
</evidence>
<dbReference type="InterPro" id="IPR029044">
    <property type="entry name" value="Nucleotide-diphossugar_trans"/>
</dbReference>
<reference evidence="2 3" key="1">
    <citation type="submission" date="2019-03" db="EMBL/GenBank/DDBJ databases">
        <title>Draft genome sequences of novel Actinobacteria.</title>
        <authorList>
            <person name="Sahin N."/>
            <person name="Ay H."/>
            <person name="Saygin H."/>
        </authorList>
    </citation>
    <scope>NUCLEOTIDE SEQUENCE [LARGE SCALE GENOMIC DNA]</scope>
    <source>
        <strain evidence="2 3">DSM 45347</strain>
    </source>
</reference>
<dbReference type="PANTHER" id="PTHR43685">
    <property type="entry name" value="GLYCOSYLTRANSFERASE"/>
    <property type="match status" value="1"/>
</dbReference>
<gene>
    <name evidence="2" type="ORF">E1284_30340</name>
</gene>
<dbReference type="Pfam" id="PF00535">
    <property type="entry name" value="Glycos_transf_2"/>
    <property type="match status" value="1"/>
</dbReference>
<dbReference type="OrthoDB" id="153025at2"/>
<comment type="caution">
    <text evidence="2">The sequence shown here is derived from an EMBL/GenBank/DDBJ whole genome shotgun (WGS) entry which is preliminary data.</text>
</comment>
<organism evidence="2 3">
    <name type="scientific">Actinomadura bangladeshensis</name>
    <dbReference type="NCBI Taxonomy" id="453573"/>
    <lineage>
        <taxon>Bacteria</taxon>
        <taxon>Bacillati</taxon>
        <taxon>Actinomycetota</taxon>
        <taxon>Actinomycetes</taxon>
        <taxon>Streptosporangiales</taxon>
        <taxon>Thermomonosporaceae</taxon>
        <taxon>Actinomadura</taxon>
    </lineage>
</organism>